<evidence type="ECO:0000313" key="2">
    <source>
        <dbReference type="Proteomes" id="UP000828390"/>
    </source>
</evidence>
<dbReference type="EMBL" id="JAIWYP010000015">
    <property type="protein sequence ID" value="KAH3702375.1"/>
    <property type="molecule type" value="Genomic_DNA"/>
</dbReference>
<reference evidence="1" key="2">
    <citation type="submission" date="2020-11" db="EMBL/GenBank/DDBJ databases">
        <authorList>
            <person name="McCartney M.A."/>
            <person name="Auch B."/>
            <person name="Kono T."/>
            <person name="Mallez S."/>
            <person name="Becker A."/>
            <person name="Gohl D.M."/>
            <person name="Silverstein K.A.T."/>
            <person name="Koren S."/>
            <person name="Bechman K.B."/>
            <person name="Herman A."/>
            <person name="Abrahante J.E."/>
            <person name="Garbe J."/>
        </authorList>
    </citation>
    <scope>NUCLEOTIDE SEQUENCE</scope>
    <source>
        <strain evidence="1">Duluth1</strain>
        <tissue evidence="1">Whole animal</tissue>
    </source>
</reference>
<organism evidence="1 2">
    <name type="scientific">Dreissena polymorpha</name>
    <name type="common">Zebra mussel</name>
    <name type="synonym">Mytilus polymorpha</name>
    <dbReference type="NCBI Taxonomy" id="45954"/>
    <lineage>
        <taxon>Eukaryota</taxon>
        <taxon>Metazoa</taxon>
        <taxon>Spiralia</taxon>
        <taxon>Lophotrochozoa</taxon>
        <taxon>Mollusca</taxon>
        <taxon>Bivalvia</taxon>
        <taxon>Autobranchia</taxon>
        <taxon>Heteroconchia</taxon>
        <taxon>Euheterodonta</taxon>
        <taxon>Imparidentia</taxon>
        <taxon>Neoheterodontei</taxon>
        <taxon>Myida</taxon>
        <taxon>Dreissenoidea</taxon>
        <taxon>Dreissenidae</taxon>
        <taxon>Dreissena</taxon>
    </lineage>
</organism>
<proteinExistence type="predicted"/>
<accession>A0A9D4BGL0</accession>
<name>A0A9D4BGL0_DREPO</name>
<dbReference type="Proteomes" id="UP000828390">
    <property type="component" value="Unassembled WGS sequence"/>
</dbReference>
<sequence>MGNERDVSIEVGSTGLSGLPILLFDSCSIRLTRLDAFEDERASVGAINCVVCPSVGLSVRR</sequence>
<dbReference type="AlphaFoldDB" id="A0A9D4BGL0"/>
<keyword evidence="2" id="KW-1185">Reference proteome</keyword>
<comment type="caution">
    <text evidence="1">The sequence shown here is derived from an EMBL/GenBank/DDBJ whole genome shotgun (WGS) entry which is preliminary data.</text>
</comment>
<evidence type="ECO:0000313" key="1">
    <source>
        <dbReference type="EMBL" id="KAH3702375.1"/>
    </source>
</evidence>
<protein>
    <submittedName>
        <fullName evidence="1">Uncharacterized protein</fullName>
    </submittedName>
</protein>
<reference evidence="1" key="1">
    <citation type="journal article" date="2019" name="bioRxiv">
        <title>The Genome of the Zebra Mussel, Dreissena polymorpha: A Resource for Invasive Species Research.</title>
        <authorList>
            <person name="McCartney M.A."/>
            <person name="Auch B."/>
            <person name="Kono T."/>
            <person name="Mallez S."/>
            <person name="Zhang Y."/>
            <person name="Obille A."/>
            <person name="Becker A."/>
            <person name="Abrahante J.E."/>
            <person name="Garbe J."/>
            <person name="Badalamenti J.P."/>
            <person name="Herman A."/>
            <person name="Mangelson H."/>
            <person name="Liachko I."/>
            <person name="Sullivan S."/>
            <person name="Sone E.D."/>
            <person name="Koren S."/>
            <person name="Silverstein K.A.T."/>
            <person name="Beckman K.B."/>
            <person name="Gohl D.M."/>
        </authorList>
    </citation>
    <scope>NUCLEOTIDE SEQUENCE</scope>
    <source>
        <strain evidence="1">Duluth1</strain>
        <tissue evidence="1">Whole animal</tissue>
    </source>
</reference>
<gene>
    <name evidence="1" type="ORF">DPMN_077393</name>
</gene>